<evidence type="ECO:0000313" key="2">
    <source>
        <dbReference type="Proteomes" id="UP001516472"/>
    </source>
</evidence>
<organism evidence="1 2">
    <name type="scientific">Corallococcus soli</name>
    <dbReference type="NCBI Taxonomy" id="2710757"/>
    <lineage>
        <taxon>Bacteria</taxon>
        <taxon>Pseudomonadati</taxon>
        <taxon>Myxococcota</taxon>
        <taxon>Myxococcia</taxon>
        <taxon>Myxococcales</taxon>
        <taxon>Cystobacterineae</taxon>
        <taxon>Myxococcaceae</taxon>
        <taxon>Corallococcus</taxon>
    </lineage>
</organism>
<comment type="caution">
    <text evidence="1">The sequence shown here is derived from an EMBL/GenBank/DDBJ whole genome shotgun (WGS) entry which is preliminary data.</text>
</comment>
<dbReference type="RefSeq" id="WP_193429459.1">
    <property type="nucleotide sequence ID" value="NZ_CBCSIP010000382.1"/>
</dbReference>
<evidence type="ECO:0008006" key="3">
    <source>
        <dbReference type="Google" id="ProtNLM"/>
    </source>
</evidence>
<dbReference type="Proteomes" id="UP001516472">
    <property type="component" value="Unassembled WGS sequence"/>
</dbReference>
<proteinExistence type="predicted"/>
<protein>
    <recommendedName>
        <fullName evidence="3">XRE family transcriptional regulator</fullName>
    </recommendedName>
</protein>
<accession>A0ABR9PWG5</accession>
<sequence length="130" mass="14226">MKRADVARLTALERKALLEELAAMVATGELGLGDAARILRSAMLGMDRKTFAQAMKLSTSVIAKLEDDPNANPTLETLNKVFAPFGGKVALSFPHLEEAPPLDDAGKQRREMLHAALAKSRRQRRRSTES</sequence>
<dbReference type="SUPFAM" id="SSF47413">
    <property type="entry name" value="lambda repressor-like DNA-binding domains"/>
    <property type="match status" value="1"/>
</dbReference>
<reference evidence="1 2" key="1">
    <citation type="submission" date="2020-02" db="EMBL/GenBank/DDBJ databases">
        <authorList>
            <person name="Babadi Z.K."/>
            <person name="Risdian C."/>
            <person name="Ebrahimipour G.H."/>
            <person name="Wink J."/>
        </authorList>
    </citation>
    <scope>NUCLEOTIDE SEQUENCE [LARGE SCALE GENOMIC DNA]</scope>
    <source>
        <strain evidence="1 2">ZKHCc1 1396</strain>
    </source>
</reference>
<dbReference type="InterPro" id="IPR010982">
    <property type="entry name" value="Lambda_DNA-bd_dom_sf"/>
</dbReference>
<evidence type="ECO:0000313" key="1">
    <source>
        <dbReference type="EMBL" id="MBE4752276.1"/>
    </source>
</evidence>
<keyword evidence="2" id="KW-1185">Reference proteome</keyword>
<gene>
    <name evidence="1" type="ORF">G4177_29335</name>
</gene>
<dbReference type="EMBL" id="JAAIYO010000011">
    <property type="protein sequence ID" value="MBE4752276.1"/>
    <property type="molecule type" value="Genomic_DNA"/>
</dbReference>
<name>A0ABR9PWG5_9BACT</name>